<feature type="region of interest" description="Disordered" evidence="1">
    <location>
        <begin position="16"/>
        <end position="51"/>
    </location>
</feature>
<evidence type="ECO:0000256" key="1">
    <source>
        <dbReference type="SAM" id="MobiDB-lite"/>
    </source>
</evidence>
<sequence>MGRKKRVYNPSWENLRNRKRGMRQEDPPVEVECERADEAEEPEKEEKVLEEERLDKDRLVCEAEGEGKDKEDGGAIVEIIRMGDKDAEVCKAVNLVKPRIIKEGCSTTGRTKRESRLMGDVIDGDDPDDENWLDEAARKAKKRRQKERINTYYLLLTRTTPYTGPVEALQAPRTQRKYKKARQGQTTLTGFFSRTTSSNDKDTD</sequence>
<gene>
    <name evidence="2" type="ORF">FA15DRAFT_702092</name>
</gene>
<feature type="compositionally biased region" description="Basic and acidic residues" evidence="1">
    <location>
        <begin position="22"/>
        <end position="36"/>
    </location>
</feature>
<dbReference type="EMBL" id="ML210166">
    <property type="protein sequence ID" value="TFK27281.1"/>
    <property type="molecule type" value="Genomic_DNA"/>
</dbReference>
<reference evidence="2 3" key="1">
    <citation type="journal article" date="2019" name="Nat. Ecol. Evol.">
        <title>Megaphylogeny resolves global patterns of mushroom evolution.</title>
        <authorList>
            <person name="Varga T."/>
            <person name="Krizsan K."/>
            <person name="Foldi C."/>
            <person name="Dima B."/>
            <person name="Sanchez-Garcia M."/>
            <person name="Sanchez-Ramirez S."/>
            <person name="Szollosi G.J."/>
            <person name="Szarkandi J.G."/>
            <person name="Papp V."/>
            <person name="Albert L."/>
            <person name="Andreopoulos W."/>
            <person name="Angelini C."/>
            <person name="Antonin V."/>
            <person name="Barry K.W."/>
            <person name="Bougher N.L."/>
            <person name="Buchanan P."/>
            <person name="Buyck B."/>
            <person name="Bense V."/>
            <person name="Catcheside P."/>
            <person name="Chovatia M."/>
            <person name="Cooper J."/>
            <person name="Damon W."/>
            <person name="Desjardin D."/>
            <person name="Finy P."/>
            <person name="Geml J."/>
            <person name="Haridas S."/>
            <person name="Hughes K."/>
            <person name="Justo A."/>
            <person name="Karasinski D."/>
            <person name="Kautmanova I."/>
            <person name="Kiss B."/>
            <person name="Kocsube S."/>
            <person name="Kotiranta H."/>
            <person name="LaButti K.M."/>
            <person name="Lechner B.E."/>
            <person name="Liimatainen K."/>
            <person name="Lipzen A."/>
            <person name="Lukacs Z."/>
            <person name="Mihaltcheva S."/>
            <person name="Morgado L.N."/>
            <person name="Niskanen T."/>
            <person name="Noordeloos M.E."/>
            <person name="Ohm R.A."/>
            <person name="Ortiz-Santana B."/>
            <person name="Ovrebo C."/>
            <person name="Racz N."/>
            <person name="Riley R."/>
            <person name="Savchenko A."/>
            <person name="Shiryaev A."/>
            <person name="Soop K."/>
            <person name="Spirin V."/>
            <person name="Szebenyi C."/>
            <person name="Tomsovsky M."/>
            <person name="Tulloss R.E."/>
            <person name="Uehling J."/>
            <person name="Grigoriev I.V."/>
            <person name="Vagvolgyi C."/>
            <person name="Papp T."/>
            <person name="Martin F.M."/>
            <person name="Miettinen O."/>
            <person name="Hibbett D.S."/>
            <person name="Nagy L.G."/>
        </authorList>
    </citation>
    <scope>NUCLEOTIDE SEQUENCE [LARGE SCALE GENOMIC DNA]</scope>
    <source>
        <strain evidence="2 3">CBS 121175</strain>
    </source>
</reference>
<name>A0A5C3LFJ8_COPMA</name>
<dbReference type="AlphaFoldDB" id="A0A5C3LFJ8"/>
<evidence type="ECO:0000313" key="2">
    <source>
        <dbReference type="EMBL" id="TFK27281.1"/>
    </source>
</evidence>
<evidence type="ECO:0000313" key="3">
    <source>
        <dbReference type="Proteomes" id="UP000307440"/>
    </source>
</evidence>
<organism evidence="2 3">
    <name type="scientific">Coprinopsis marcescibilis</name>
    <name type="common">Agaric fungus</name>
    <name type="synonym">Psathyrella marcescibilis</name>
    <dbReference type="NCBI Taxonomy" id="230819"/>
    <lineage>
        <taxon>Eukaryota</taxon>
        <taxon>Fungi</taxon>
        <taxon>Dikarya</taxon>
        <taxon>Basidiomycota</taxon>
        <taxon>Agaricomycotina</taxon>
        <taxon>Agaricomycetes</taxon>
        <taxon>Agaricomycetidae</taxon>
        <taxon>Agaricales</taxon>
        <taxon>Agaricineae</taxon>
        <taxon>Psathyrellaceae</taxon>
        <taxon>Coprinopsis</taxon>
    </lineage>
</organism>
<protein>
    <submittedName>
        <fullName evidence="2">Uncharacterized protein</fullName>
    </submittedName>
</protein>
<keyword evidence="3" id="KW-1185">Reference proteome</keyword>
<proteinExistence type="predicted"/>
<feature type="region of interest" description="Disordered" evidence="1">
    <location>
        <begin position="166"/>
        <end position="204"/>
    </location>
</feature>
<accession>A0A5C3LFJ8</accession>
<feature type="compositionally biased region" description="Polar residues" evidence="1">
    <location>
        <begin position="183"/>
        <end position="198"/>
    </location>
</feature>
<dbReference type="Proteomes" id="UP000307440">
    <property type="component" value="Unassembled WGS sequence"/>
</dbReference>